<dbReference type="Proteomes" id="UP000324222">
    <property type="component" value="Unassembled WGS sequence"/>
</dbReference>
<evidence type="ECO:0000313" key="3">
    <source>
        <dbReference type="Proteomes" id="UP000324222"/>
    </source>
</evidence>
<dbReference type="EMBL" id="VSRR010032306">
    <property type="protein sequence ID" value="MPC71111.1"/>
    <property type="molecule type" value="Genomic_DNA"/>
</dbReference>
<evidence type="ECO:0000256" key="1">
    <source>
        <dbReference type="SAM" id="MobiDB-lite"/>
    </source>
</evidence>
<dbReference type="AlphaFoldDB" id="A0A5B7HEE8"/>
<keyword evidence="3" id="KW-1185">Reference proteome</keyword>
<protein>
    <submittedName>
        <fullName evidence="2">Uncharacterized protein</fullName>
    </submittedName>
</protein>
<name>A0A5B7HEE8_PORTR</name>
<evidence type="ECO:0000313" key="2">
    <source>
        <dbReference type="EMBL" id="MPC71111.1"/>
    </source>
</evidence>
<comment type="caution">
    <text evidence="2">The sequence shown here is derived from an EMBL/GenBank/DDBJ whole genome shotgun (WGS) entry which is preliminary data.</text>
</comment>
<feature type="region of interest" description="Disordered" evidence="1">
    <location>
        <begin position="1"/>
        <end position="21"/>
    </location>
</feature>
<accession>A0A5B7HEE8</accession>
<gene>
    <name evidence="2" type="ORF">E2C01_065379</name>
</gene>
<reference evidence="2 3" key="1">
    <citation type="submission" date="2019-05" db="EMBL/GenBank/DDBJ databases">
        <title>Another draft genome of Portunus trituberculatus and its Hox gene families provides insights of decapod evolution.</title>
        <authorList>
            <person name="Jeong J.-H."/>
            <person name="Song I."/>
            <person name="Kim S."/>
            <person name="Choi T."/>
            <person name="Kim D."/>
            <person name="Ryu S."/>
            <person name="Kim W."/>
        </authorList>
    </citation>
    <scope>NUCLEOTIDE SEQUENCE [LARGE SCALE GENOMIC DNA]</scope>
    <source>
        <tissue evidence="2">Muscle</tissue>
    </source>
</reference>
<sequence length="113" mass="11801">MARSGAAAPGSRHFWLHPPGGRSTRPTPIVLPLVHTAPLPFATPAKGSARAAHPPARCQSLVLVTAKARALLIASPATLEPPLTNTFATLMSIDSPAPFQLPADQRWAVAVSE</sequence>
<proteinExistence type="predicted"/>
<organism evidence="2 3">
    <name type="scientific">Portunus trituberculatus</name>
    <name type="common">Swimming crab</name>
    <name type="synonym">Neptunus trituberculatus</name>
    <dbReference type="NCBI Taxonomy" id="210409"/>
    <lineage>
        <taxon>Eukaryota</taxon>
        <taxon>Metazoa</taxon>
        <taxon>Ecdysozoa</taxon>
        <taxon>Arthropoda</taxon>
        <taxon>Crustacea</taxon>
        <taxon>Multicrustacea</taxon>
        <taxon>Malacostraca</taxon>
        <taxon>Eumalacostraca</taxon>
        <taxon>Eucarida</taxon>
        <taxon>Decapoda</taxon>
        <taxon>Pleocyemata</taxon>
        <taxon>Brachyura</taxon>
        <taxon>Eubrachyura</taxon>
        <taxon>Portunoidea</taxon>
        <taxon>Portunidae</taxon>
        <taxon>Portuninae</taxon>
        <taxon>Portunus</taxon>
    </lineage>
</organism>